<dbReference type="EMBL" id="JANJYI010000006">
    <property type="protein sequence ID" value="KAK2646200.1"/>
    <property type="molecule type" value="Genomic_DNA"/>
</dbReference>
<accession>A0AAD9WXX9</accession>
<evidence type="ECO:0000256" key="1">
    <source>
        <dbReference type="SAM" id="MobiDB-lite"/>
    </source>
</evidence>
<feature type="region of interest" description="Disordered" evidence="1">
    <location>
        <begin position="1"/>
        <end position="104"/>
    </location>
</feature>
<gene>
    <name evidence="2" type="ORF">Ddye_021395</name>
</gene>
<protein>
    <submittedName>
        <fullName evidence="2">Uncharacterized protein</fullName>
    </submittedName>
</protein>
<sequence>MDLKIDKLRSDFHGHSFVESSLRRDDLGDMNDAHEIGDGQHDAYEDEVGDDQHDEAADEVHVAQKDEEDEVEKGAAEQDGPQQDEVNCVGKEQNRRRSKRLRKGATAVCSPYTAPQMVKDLVYLRRSSRR</sequence>
<dbReference type="Proteomes" id="UP001280121">
    <property type="component" value="Unassembled WGS sequence"/>
</dbReference>
<feature type="compositionally biased region" description="Basic and acidic residues" evidence="1">
    <location>
        <begin position="1"/>
        <end position="43"/>
    </location>
</feature>
<dbReference type="AlphaFoldDB" id="A0AAD9WXX9"/>
<proteinExistence type="predicted"/>
<evidence type="ECO:0000313" key="2">
    <source>
        <dbReference type="EMBL" id="KAK2646200.1"/>
    </source>
</evidence>
<reference evidence="2" key="1">
    <citation type="journal article" date="2023" name="Plant J.">
        <title>Genome sequences and population genomics provide insights into the demographic history, inbreeding, and mutation load of two 'living fossil' tree species of Dipteronia.</title>
        <authorList>
            <person name="Feng Y."/>
            <person name="Comes H.P."/>
            <person name="Chen J."/>
            <person name="Zhu S."/>
            <person name="Lu R."/>
            <person name="Zhang X."/>
            <person name="Li P."/>
            <person name="Qiu J."/>
            <person name="Olsen K.M."/>
            <person name="Qiu Y."/>
        </authorList>
    </citation>
    <scope>NUCLEOTIDE SEQUENCE</scope>
    <source>
        <strain evidence="2">KIB01</strain>
    </source>
</reference>
<organism evidence="2 3">
    <name type="scientific">Dipteronia dyeriana</name>
    <dbReference type="NCBI Taxonomy" id="168575"/>
    <lineage>
        <taxon>Eukaryota</taxon>
        <taxon>Viridiplantae</taxon>
        <taxon>Streptophyta</taxon>
        <taxon>Embryophyta</taxon>
        <taxon>Tracheophyta</taxon>
        <taxon>Spermatophyta</taxon>
        <taxon>Magnoliopsida</taxon>
        <taxon>eudicotyledons</taxon>
        <taxon>Gunneridae</taxon>
        <taxon>Pentapetalae</taxon>
        <taxon>rosids</taxon>
        <taxon>malvids</taxon>
        <taxon>Sapindales</taxon>
        <taxon>Sapindaceae</taxon>
        <taxon>Hippocastanoideae</taxon>
        <taxon>Acereae</taxon>
        <taxon>Dipteronia</taxon>
    </lineage>
</organism>
<name>A0AAD9WXX9_9ROSI</name>
<evidence type="ECO:0000313" key="3">
    <source>
        <dbReference type="Proteomes" id="UP001280121"/>
    </source>
</evidence>
<comment type="caution">
    <text evidence="2">The sequence shown here is derived from an EMBL/GenBank/DDBJ whole genome shotgun (WGS) entry which is preliminary data.</text>
</comment>
<feature type="compositionally biased region" description="Basic residues" evidence="1">
    <location>
        <begin position="94"/>
        <end position="103"/>
    </location>
</feature>
<keyword evidence="3" id="KW-1185">Reference proteome</keyword>
<feature type="compositionally biased region" description="Basic and acidic residues" evidence="1">
    <location>
        <begin position="50"/>
        <end position="65"/>
    </location>
</feature>